<proteinExistence type="predicted"/>
<dbReference type="eggNOG" id="COG3440">
    <property type="taxonomic scope" value="Bacteria"/>
</dbReference>
<name>Z9JX87_9MICO</name>
<dbReference type="RefSeq" id="WP_051486536.1">
    <property type="nucleotide sequence ID" value="NZ_KK069989.1"/>
</dbReference>
<protein>
    <recommendedName>
        <fullName evidence="1">HNH nuclease domain-containing protein</fullName>
    </recommendedName>
</protein>
<gene>
    <name evidence="2" type="ORF">BF93_12465</name>
</gene>
<dbReference type="AlphaFoldDB" id="Z9JX87"/>
<dbReference type="OrthoDB" id="4464809at2"/>
<keyword evidence="3" id="KW-1185">Reference proteome</keyword>
<dbReference type="Gene3D" id="1.10.30.50">
    <property type="match status" value="1"/>
</dbReference>
<evidence type="ECO:0000313" key="2">
    <source>
        <dbReference type="EMBL" id="EWS82402.1"/>
    </source>
</evidence>
<evidence type="ECO:0000313" key="3">
    <source>
        <dbReference type="Proteomes" id="UP000023067"/>
    </source>
</evidence>
<reference evidence="2 3" key="1">
    <citation type="submission" date="2014-02" db="EMBL/GenBank/DDBJ databases">
        <title>Genome sequence of Brachybacterium phenoliresistens strain W13A50.</title>
        <authorList>
            <person name="Wang X."/>
        </authorList>
    </citation>
    <scope>NUCLEOTIDE SEQUENCE [LARGE SCALE GENOMIC DNA]</scope>
    <source>
        <strain evidence="2 3">W13A50</strain>
    </source>
</reference>
<dbReference type="SMART" id="SM00507">
    <property type="entry name" value="HNHc"/>
    <property type="match status" value="1"/>
</dbReference>
<dbReference type="HOGENOM" id="CLU_648406_0_0_11"/>
<organism evidence="2 3">
    <name type="scientific">Brachybacterium phenoliresistens</name>
    <dbReference type="NCBI Taxonomy" id="396014"/>
    <lineage>
        <taxon>Bacteria</taxon>
        <taxon>Bacillati</taxon>
        <taxon>Actinomycetota</taxon>
        <taxon>Actinomycetes</taxon>
        <taxon>Micrococcales</taxon>
        <taxon>Dermabacteraceae</taxon>
        <taxon>Brachybacterium</taxon>
    </lineage>
</organism>
<sequence length="423" mass="46979">MKLLDPDTQIARERDLIADLDIERPAWQFRRGRRGGTRSLASFTYALSMPDAPTALAMLRSYMCAVGLDKTDRWSVSAMPSWAGATDEQRFATVSGANIELFYVWFESSSGLVTSWGARIPKGLDRDLPALDELRQSTADNGDIGVHGETLGDLFAALSNRDFLEVLSATWNQRQGTRRSDWHNPYLGALLGFPGTTSGAESEPSGDEEIEFERRYIQRVTRQRLHQAPLREAALQRYGARCMYCGLDVPQVLEAAHIIPDSQGGAASTSNVRVLCANHHAAFDAKLLLLEGEDLVRAPGAPHVPPSRPVKIAVPVKTTENQTYEEDDSQDEDRYRWIVTDPGDLTPLRLGDTVLYDPADDSDEYTEGLLLGIHFVSENASRPQDVTYQLEIKPTNAEESVTITVTGDGYVSRYIDTEDPDEW</sequence>
<dbReference type="Proteomes" id="UP000023067">
    <property type="component" value="Unassembled WGS sequence"/>
</dbReference>
<feature type="domain" description="HNH nuclease" evidence="1">
    <location>
        <begin position="229"/>
        <end position="281"/>
    </location>
</feature>
<accession>Z9JX87</accession>
<dbReference type="CDD" id="cd00085">
    <property type="entry name" value="HNHc"/>
    <property type="match status" value="1"/>
</dbReference>
<evidence type="ECO:0000259" key="1">
    <source>
        <dbReference type="SMART" id="SM00507"/>
    </source>
</evidence>
<dbReference type="EMBL" id="JDYK01000003">
    <property type="protein sequence ID" value="EWS82402.1"/>
    <property type="molecule type" value="Genomic_DNA"/>
</dbReference>
<dbReference type="Pfam" id="PF13391">
    <property type="entry name" value="HNH_2"/>
    <property type="match status" value="1"/>
</dbReference>
<comment type="caution">
    <text evidence="2">The sequence shown here is derived from an EMBL/GenBank/DDBJ whole genome shotgun (WGS) entry which is preliminary data.</text>
</comment>
<dbReference type="InterPro" id="IPR003615">
    <property type="entry name" value="HNH_nuc"/>
</dbReference>